<dbReference type="InterPro" id="IPR057206">
    <property type="entry name" value="DUF7884"/>
</dbReference>
<name>A0A6I4XJF4_ENTGA</name>
<evidence type="ECO:0000313" key="3">
    <source>
        <dbReference type="Proteomes" id="UP000439965"/>
    </source>
</evidence>
<feature type="domain" description="DUF7884" evidence="1">
    <location>
        <begin position="7"/>
        <end position="95"/>
    </location>
</feature>
<reference evidence="2 3" key="1">
    <citation type="submission" date="2019-04" db="EMBL/GenBank/DDBJ databases">
        <title>Step-wise assembly of the neonatal virome modulated by breast feeding.</title>
        <authorList>
            <person name="Liang G."/>
            <person name="Bushman F."/>
        </authorList>
    </citation>
    <scope>NUCLEOTIDE SEQUENCE [LARGE SCALE GENOMIC DNA]</scope>
    <source>
        <strain evidence="2 3">E3404</strain>
    </source>
</reference>
<dbReference type="Proteomes" id="UP000439965">
    <property type="component" value="Unassembled WGS sequence"/>
</dbReference>
<dbReference type="InterPro" id="IPR029063">
    <property type="entry name" value="SAM-dependent_MTases_sf"/>
</dbReference>
<comment type="caution">
    <text evidence="2">The sequence shown here is derived from an EMBL/GenBank/DDBJ whole genome shotgun (WGS) entry which is preliminary data.</text>
</comment>
<dbReference type="Pfam" id="PF25371">
    <property type="entry name" value="DUF7884"/>
    <property type="match status" value="1"/>
</dbReference>
<accession>A0A6I4XJF4</accession>
<dbReference type="EMBL" id="WVTI01000564">
    <property type="protein sequence ID" value="MXS28164.1"/>
    <property type="molecule type" value="Genomic_DNA"/>
</dbReference>
<evidence type="ECO:0000313" key="2">
    <source>
        <dbReference type="EMBL" id="MXS28164.1"/>
    </source>
</evidence>
<sequence length="106" mass="12373">MLEKETYSQLFKWSFSKKTQVTYWDGTVKEYGQGSGDPVFKIVFNEKIPVKDLLNNASLTLGEAYMDRKIEIEGDIQALIYDVYNQKDSFLHNAKFIKWLPKESHS</sequence>
<gene>
    <name evidence="2" type="ORF">GTI89_19160</name>
</gene>
<organism evidence="2 3">
    <name type="scientific">Enterococcus gallinarum</name>
    <dbReference type="NCBI Taxonomy" id="1353"/>
    <lineage>
        <taxon>Bacteria</taxon>
        <taxon>Bacillati</taxon>
        <taxon>Bacillota</taxon>
        <taxon>Bacilli</taxon>
        <taxon>Lactobacillales</taxon>
        <taxon>Enterococcaceae</taxon>
        <taxon>Enterococcus</taxon>
    </lineage>
</organism>
<dbReference type="SUPFAM" id="SSF53335">
    <property type="entry name" value="S-adenosyl-L-methionine-dependent methyltransferases"/>
    <property type="match status" value="1"/>
</dbReference>
<proteinExistence type="predicted"/>
<evidence type="ECO:0000259" key="1">
    <source>
        <dbReference type="Pfam" id="PF25371"/>
    </source>
</evidence>
<protein>
    <submittedName>
        <fullName evidence="2">Cyclopropane-fatty-acyl-phospholipid synthase</fullName>
    </submittedName>
</protein>
<dbReference type="AlphaFoldDB" id="A0A6I4XJF4"/>
<feature type="non-terminal residue" evidence="2">
    <location>
        <position position="106"/>
    </location>
</feature>